<dbReference type="InterPro" id="IPR013325">
    <property type="entry name" value="RNA_pol_sigma_r2"/>
</dbReference>
<dbReference type="SUPFAM" id="SSF88659">
    <property type="entry name" value="Sigma3 and sigma4 domains of RNA polymerase sigma factors"/>
    <property type="match status" value="1"/>
</dbReference>
<feature type="domain" description="RNA polymerase sigma factor 70 region 4 type 2" evidence="6">
    <location>
        <begin position="123"/>
        <end position="175"/>
    </location>
</feature>
<evidence type="ECO:0000256" key="4">
    <source>
        <dbReference type="ARBA" id="ARBA00023163"/>
    </source>
</evidence>
<dbReference type="EMBL" id="JACNJN010000028">
    <property type="protein sequence ID" value="MBC8333858.1"/>
    <property type="molecule type" value="Genomic_DNA"/>
</dbReference>
<dbReference type="InterPro" id="IPR013249">
    <property type="entry name" value="RNA_pol_sigma70_r4_t2"/>
</dbReference>
<name>A0A8J6NH19_9CHLR</name>
<dbReference type="Gene3D" id="1.10.1740.10">
    <property type="match status" value="1"/>
</dbReference>
<comment type="caution">
    <text evidence="7">The sequence shown here is derived from an EMBL/GenBank/DDBJ whole genome shotgun (WGS) entry which is preliminary data.</text>
</comment>
<dbReference type="Pfam" id="PF08281">
    <property type="entry name" value="Sigma70_r4_2"/>
    <property type="match status" value="1"/>
</dbReference>
<dbReference type="PANTHER" id="PTHR43133">
    <property type="entry name" value="RNA POLYMERASE ECF-TYPE SIGMA FACTO"/>
    <property type="match status" value="1"/>
</dbReference>
<dbReference type="InterPro" id="IPR014284">
    <property type="entry name" value="RNA_pol_sigma-70_dom"/>
</dbReference>
<evidence type="ECO:0000256" key="1">
    <source>
        <dbReference type="ARBA" id="ARBA00010641"/>
    </source>
</evidence>
<dbReference type="PANTHER" id="PTHR43133:SF51">
    <property type="entry name" value="RNA POLYMERASE SIGMA FACTOR"/>
    <property type="match status" value="1"/>
</dbReference>
<sequence>MMISTQINETALVNQAQNGDRNAYGELVRTHSQGVLNVVYRMCGNKHLAEDAAQEAFIQAWLKLSSYQPRASFRSWLYRIAVNSAIDMLRKEKRILPDAVEDYFLMDPSPGPESMLASTERAELVRKAIVTLPDASRAVLVLREYEGLSYQEIAETIDIPIGTVMSRLNYARKLLKEKLKMHLFSYAEAEHV</sequence>
<dbReference type="GO" id="GO:0016987">
    <property type="term" value="F:sigma factor activity"/>
    <property type="evidence" value="ECO:0007669"/>
    <property type="project" value="UniProtKB-KW"/>
</dbReference>
<dbReference type="InterPro" id="IPR013324">
    <property type="entry name" value="RNA_pol_sigma_r3/r4-like"/>
</dbReference>
<organism evidence="7 8">
    <name type="scientific">Candidatus Desulfolinea nitratireducens</name>
    <dbReference type="NCBI Taxonomy" id="2841698"/>
    <lineage>
        <taxon>Bacteria</taxon>
        <taxon>Bacillati</taxon>
        <taxon>Chloroflexota</taxon>
        <taxon>Anaerolineae</taxon>
        <taxon>Anaerolineales</taxon>
        <taxon>Anaerolineales incertae sedis</taxon>
        <taxon>Candidatus Desulfolinea</taxon>
    </lineage>
</organism>
<evidence type="ECO:0000259" key="6">
    <source>
        <dbReference type="Pfam" id="PF08281"/>
    </source>
</evidence>
<evidence type="ECO:0000256" key="3">
    <source>
        <dbReference type="ARBA" id="ARBA00023082"/>
    </source>
</evidence>
<dbReference type="InterPro" id="IPR036388">
    <property type="entry name" value="WH-like_DNA-bd_sf"/>
</dbReference>
<dbReference type="InterPro" id="IPR039425">
    <property type="entry name" value="RNA_pol_sigma-70-like"/>
</dbReference>
<comment type="similarity">
    <text evidence="1">Belongs to the sigma-70 factor family. ECF subfamily.</text>
</comment>
<dbReference type="CDD" id="cd06171">
    <property type="entry name" value="Sigma70_r4"/>
    <property type="match status" value="1"/>
</dbReference>
<keyword evidence="3" id="KW-0731">Sigma factor</keyword>
<dbReference type="Pfam" id="PF04542">
    <property type="entry name" value="Sigma70_r2"/>
    <property type="match status" value="1"/>
</dbReference>
<reference evidence="7 8" key="1">
    <citation type="submission" date="2020-08" db="EMBL/GenBank/DDBJ databases">
        <title>Bridging the membrane lipid divide: bacteria of the FCB group superphylum have the potential to synthesize archaeal ether lipids.</title>
        <authorList>
            <person name="Villanueva L."/>
            <person name="Von Meijenfeldt F.A.B."/>
            <person name="Westbye A.B."/>
            <person name="Yadav S."/>
            <person name="Hopmans E.C."/>
            <person name="Dutilh B.E."/>
            <person name="Sinninghe Damste J.S."/>
        </authorList>
    </citation>
    <scope>NUCLEOTIDE SEQUENCE [LARGE SCALE GENOMIC DNA]</scope>
    <source>
        <strain evidence="7">NIOZ-UU36</strain>
    </source>
</reference>
<dbReference type="InterPro" id="IPR007627">
    <property type="entry name" value="RNA_pol_sigma70_r2"/>
</dbReference>
<dbReference type="Gene3D" id="1.10.10.10">
    <property type="entry name" value="Winged helix-like DNA-binding domain superfamily/Winged helix DNA-binding domain"/>
    <property type="match status" value="1"/>
</dbReference>
<dbReference type="NCBIfam" id="TIGR02937">
    <property type="entry name" value="sigma70-ECF"/>
    <property type="match status" value="1"/>
</dbReference>
<keyword evidence="2" id="KW-0805">Transcription regulation</keyword>
<gene>
    <name evidence="7" type="ORF">H8E29_01195</name>
</gene>
<keyword evidence="4" id="KW-0804">Transcription</keyword>
<protein>
    <submittedName>
        <fullName evidence="7">Sigma-70 family RNA polymerase sigma factor</fullName>
    </submittedName>
</protein>
<proteinExistence type="inferred from homology"/>
<feature type="domain" description="RNA polymerase sigma-70 region 2" evidence="5">
    <location>
        <begin position="27"/>
        <end position="94"/>
    </location>
</feature>
<evidence type="ECO:0000256" key="2">
    <source>
        <dbReference type="ARBA" id="ARBA00023015"/>
    </source>
</evidence>
<evidence type="ECO:0000313" key="8">
    <source>
        <dbReference type="Proteomes" id="UP000614469"/>
    </source>
</evidence>
<dbReference type="SUPFAM" id="SSF88946">
    <property type="entry name" value="Sigma2 domain of RNA polymerase sigma factors"/>
    <property type="match status" value="1"/>
</dbReference>
<dbReference type="GO" id="GO:0006352">
    <property type="term" value="P:DNA-templated transcription initiation"/>
    <property type="evidence" value="ECO:0007669"/>
    <property type="project" value="InterPro"/>
</dbReference>
<dbReference type="AlphaFoldDB" id="A0A8J6NH19"/>
<dbReference type="Proteomes" id="UP000614469">
    <property type="component" value="Unassembled WGS sequence"/>
</dbReference>
<evidence type="ECO:0000313" key="7">
    <source>
        <dbReference type="EMBL" id="MBC8333858.1"/>
    </source>
</evidence>
<accession>A0A8J6NH19</accession>
<evidence type="ECO:0000259" key="5">
    <source>
        <dbReference type="Pfam" id="PF04542"/>
    </source>
</evidence>
<dbReference type="GO" id="GO:0003677">
    <property type="term" value="F:DNA binding"/>
    <property type="evidence" value="ECO:0007669"/>
    <property type="project" value="InterPro"/>
</dbReference>